<evidence type="ECO:0000256" key="2">
    <source>
        <dbReference type="ARBA" id="ARBA00004906"/>
    </source>
</evidence>
<reference evidence="12" key="2">
    <citation type="journal article" date="2023" name="Microbiol Resour">
        <title>Decontamination and Annotation of the Draft Genome Sequence of the Oomycete Lagenidium giganteum ARSEF 373.</title>
        <authorList>
            <person name="Morgan W.R."/>
            <person name="Tartar A."/>
        </authorList>
    </citation>
    <scope>NUCLEOTIDE SEQUENCE</scope>
    <source>
        <strain evidence="12">ARSEF 373</strain>
    </source>
</reference>
<evidence type="ECO:0000313" key="13">
    <source>
        <dbReference type="Proteomes" id="UP001146120"/>
    </source>
</evidence>
<dbReference type="InterPro" id="IPR047548">
    <property type="entry name" value="Rcat_RBR_RNF14"/>
</dbReference>
<proteinExistence type="predicted"/>
<dbReference type="EMBL" id="DAKRPA010000054">
    <property type="protein sequence ID" value="DBA01070.1"/>
    <property type="molecule type" value="Genomic_DNA"/>
</dbReference>
<dbReference type="InterPro" id="IPR002867">
    <property type="entry name" value="IBR_dom"/>
</dbReference>
<comment type="pathway">
    <text evidence="2">Protein modification; protein ubiquitination.</text>
</comment>
<evidence type="ECO:0000256" key="8">
    <source>
        <dbReference type="ARBA" id="ARBA00022786"/>
    </source>
</evidence>
<sequence>MCMEHVPAEDVHALIVCGHRFHVQCLRTFLEIEIREARIYPSCFQPDVDGGGDQPQRGPCGRAIPEHELAQLVSADTWTKYEQFKFCRDNPNARECPFCDHLQVCDIASSKEPECTCQQCHREFCFVHSNAHVGRSCADYDAQTADDQRLSRSTINQIAKPCPGCNNPVEKNGGCNHMTCVICRTSFCWLCCAIVDDSPAPEHFAWWNIAGCPNSLLADDHTAATDDDATPITTTNAVAACLLRLGAVLLVLVLGPIGAPLGLLCTACCWPSHRFRSRFRGNFRLALSWCIRMCMRLVWVLPLTIFVLIVTLPVVPFIGLAALSGEIESCFIDIRFELDWAIGRHGLRTCPQCTENITRPGGFTTFALALDWHLTNYCGLFPRWLSSCILSAL</sequence>
<keyword evidence="13" id="KW-1185">Reference proteome</keyword>
<evidence type="ECO:0000256" key="3">
    <source>
        <dbReference type="ARBA" id="ARBA00012251"/>
    </source>
</evidence>
<dbReference type="PANTHER" id="PTHR11685">
    <property type="entry name" value="RBR FAMILY RING FINGER AND IBR DOMAIN-CONTAINING"/>
    <property type="match status" value="1"/>
</dbReference>
<comment type="catalytic activity">
    <reaction evidence="1">
        <text>[E2 ubiquitin-conjugating enzyme]-S-ubiquitinyl-L-cysteine + [acceptor protein]-L-lysine = [E2 ubiquitin-conjugating enzyme]-L-cysteine + [acceptor protein]-N(6)-ubiquitinyl-L-lysine.</text>
        <dbReference type="EC" id="2.3.2.31"/>
    </reaction>
</comment>
<dbReference type="Proteomes" id="UP001146120">
    <property type="component" value="Unassembled WGS sequence"/>
</dbReference>
<comment type="caution">
    <text evidence="12">The sequence shown here is derived from an EMBL/GenBank/DDBJ whole genome shotgun (WGS) entry which is preliminary data.</text>
</comment>
<dbReference type="EC" id="2.3.2.31" evidence="3"/>
<dbReference type="Gene3D" id="1.20.120.1750">
    <property type="match status" value="1"/>
</dbReference>
<dbReference type="PROSITE" id="PS51873">
    <property type="entry name" value="TRIAD"/>
    <property type="match status" value="1"/>
</dbReference>
<evidence type="ECO:0000256" key="5">
    <source>
        <dbReference type="ARBA" id="ARBA00022723"/>
    </source>
</evidence>
<keyword evidence="8" id="KW-0833">Ubl conjugation pathway</keyword>
<dbReference type="InterPro" id="IPR013083">
    <property type="entry name" value="Znf_RING/FYVE/PHD"/>
</dbReference>
<evidence type="ECO:0000256" key="4">
    <source>
        <dbReference type="ARBA" id="ARBA00022679"/>
    </source>
</evidence>
<evidence type="ECO:0000256" key="10">
    <source>
        <dbReference type="SAM" id="Phobius"/>
    </source>
</evidence>
<protein>
    <recommendedName>
        <fullName evidence="3">RBR-type E3 ubiquitin transferase</fullName>
        <ecNumber evidence="3">2.3.2.31</ecNumber>
    </recommendedName>
</protein>
<evidence type="ECO:0000313" key="12">
    <source>
        <dbReference type="EMBL" id="DBA01070.1"/>
    </source>
</evidence>
<keyword evidence="10" id="KW-1133">Transmembrane helix</keyword>
<keyword evidence="4" id="KW-0808">Transferase</keyword>
<dbReference type="Pfam" id="PF22191">
    <property type="entry name" value="IBR_1"/>
    <property type="match status" value="1"/>
</dbReference>
<evidence type="ECO:0000256" key="1">
    <source>
        <dbReference type="ARBA" id="ARBA00001798"/>
    </source>
</evidence>
<gene>
    <name evidence="12" type="ORF">N0F65_002680</name>
</gene>
<accession>A0AAV2Z8W5</accession>
<evidence type="ECO:0000259" key="11">
    <source>
        <dbReference type="PROSITE" id="PS51873"/>
    </source>
</evidence>
<dbReference type="CDD" id="cd20354">
    <property type="entry name" value="Rcat_RBR_RNF14"/>
    <property type="match status" value="1"/>
</dbReference>
<keyword evidence="9" id="KW-0862">Zinc</keyword>
<feature type="transmembrane region" description="Helical" evidence="10">
    <location>
        <begin position="297"/>
        <end position="323"/>
    </location>
</feature>
<dbReference type="GO" id="GO:0016567">
    <property type="term" value="P:protein ubiquitination"/>
    <property type="evidence" value="ECO:0007669"/>
    <property type="project" value="InterPro"/>
</dbReference>
<feature type="domain" description="RING-type" evidence="11">
    <location>
        <begin position="1"/>
        <end position="216"/>
    </location>
</feature>
<dbReference type="GO" id="GO:0008270">
    <property type="term" value="F:zinc ion binding"/>
    <property type="evidence" value="ECO:0007669"/>
    <property type="project" value="UniProtKB-KW"/>
</dbReference>
<keyword evidence="6" id="KW-0677">Repeat</keyword>
<dbReference type="SMART" id="SM00647">
    <property type="entry name" value="IBR"/>
    <property type="match status" value="2"/>
</dbReference>
<dbReference type="InterPro" id="IPR031127">
    <property type="entry name" value="E3_UB_ligase_RBR"/>
</dbReference>
<evidence type="ECO:0000256" key="6">
    <source>
        <dbReference type="ARBA" id="ARBA00022737"/>
    </source>
</evidence>
<dbReference type="AlphaFoldDB" id="A0AAV2Z8W5"/>
<feature type="transmembrane region" description="Helical" evidence="10">
    <location>
        <begin position="245"/>
        <end position="270"/>
    </location>
</feature>
<evidence type="ECO:0000256" key="7">
    <source>
        <dbReference type="ARBA" id="ARBA00022771"/>
    </source>
</evidence>
<keyword evidence="5" id="KW-0479">Metal-binding</keyword>
<dbReference type="SUPFAM" id="SSF57850">
    <property type="entry name" value="RING/U-box"/>
    <property type="match status" value="2"/>
</dbReference>
<dbReference type="Gene3D" id="3.30.40.10">
    <property type="entry name" value="Zinc/RING finger domain, C3HC4 (zinc finger)"/>
    <property type="match status" value="1"/>
</dbReference>
<organism evidence="12 13">
    <name type="scientific">Lagenidium giganteum</name>
    <dbReference type="NCBI Taxonomy" id="4803"/>
    <lineage>
        <taxon>Eukaryota</taxon>
        <taxon>Sar</taxon>
        <taxon>Stramenopiles</taxon>
        <taxon>Oomycota</taxon>
        <taxon>Peronosporomycetes</taxon>
        <taxon>Pythiales</taxon>
        <taxon>Pythiaceae</taxon>
    </lineage>
</organism>
<dbReference type="GO" id="GO:0061630">
    <property type="term" value="F:ubiquitin protein ligase activity"/>
    <property type="evidence" value="ECO:0007669"/>
    <property type="project" value="UniProtKB-EC"/>
</dbReference>
<dbReference type="InterPro" id="IPR044066">
    <property type="entry name" value="TRIAD_supradom"/>
</dbReference>
<keyword evidence="10" id="KW-0472">Membrane</keyword>
<keyword evidence="10" id="KW-0812">Transmembrane</keyword>
<reference evidence="12" key="1">
    <citation type="submission" date="2022-11" db="EMBL/GenBank/DDBJ databases">
        <authorList>
            <person name="Morgan W.R."/>
            <person name="Tartar A."/>
        </authorList>
    </citation>
    <scope>NUCLEOTIDE SEQUENCE</scope>
    <source>
        <strain evidence="12">ARSEF 373</strain>
    </source>
</reference>
<keyword evidence="7" id="KW-0863">Zinc-finger</keyword>
<evidence type="ECO:0000256" key="9">
    <source>
        <dbReference type="ARBA" id="ARBA00022833"/>
    </source>
</evidence>
<name>A0AAV2Z8W5_9STRA</name>